<dbReference type="Proteomes" id="UP000239576">
    <property type="component" value="Unassembled WGS sequence"/>
</dbReference>
<reference evidence="2 3" key="2">
    <citation type="submission" date="2018-03" db="EMBL/GenBank/DDBJ databases">
        <title>The ancient ancestry and fast evolution of plastids.</title>
        <authorList>
            <person name="Moore K.R."/>
            <person name="Magnabosco C."/>
            <person name="Momper L."/>
            <person name="Gold D.A."/>
            <person name="Bosak T."/>
            <person name="Fournier G.P."/>
        </authorList>
    </citation>
    <scope>NUCLEOTIDE SEQUENCE [LARGE SCALE GENOMIC DNA]</scope>
    <source>
        <strain evidence="2 3">ULC18</strain>
    </source>
</reference>
<proteinExistence type="predicted"/>
<gene>
    <name evidence="2" type="ORF">C7B82_19230</name>
</gene>
<dbReference type="CDD" id="cd06260">
    <property type="entry name" value="DUF820-like"/>
    <property type="match status" value="1"/>
</dbReference>
<sequence>MTTQVLEQPKQIFVQTGVTWAQFKAIQHSFEHIPNVRLTYCEGELEILGISKPHEAIASTLALLLGAYFETMELEFFPSGSYSQIVEGITEYQSDLSYCLGTDKDRPDLCIEIIISSGSTKKLRKYKRMGVPEVWFWKKGKFTLHCLQGEHYVQVEASEALPGIDLTLLCQCMTMPSKLAAIKAFRQAIEPTNF</sequence>
<feature type="domain" description="Putative restriction endonuclease" evidence="1">
    <location>
        <begin position="31"/>
        <end position="166"/>
    </location>
</feature>
<accession>A0A2T1E1M5</accession>
<evidence type="ECO:0000313" key="3">
    <source>
        <dbReference type="Proteomes" id="UP000239576"/>
    </source>
</evidence>
<dbReference type="AlphaFoldDB" id="A0A2T1E1M5"/>
<dbReference type="InterPro" id="IPR012296">
    <property type="entry name" value="Nuclease_put_TT1808"/>
</dbReference>
<dbReference type="PANTHER" id="PTHR47152">
    <property type="entry name" value="SLR2084 PROTEIN-RELATED"/>
    <property type="match status" value="1"/>
</dbReference>
<dbReference type="PANTHER" id="PTHR47152:SF4">
    <property type="entry name" value="SLR0445 PROTEIN"/>
    <property type="match status" value="1"/>
</dbReference>
<protein>
    <recommendedName>
        <fullName evidence="1">Putative restriction endonuclease domain-containing protein</fullName>
    </recommendedName>
</protein>
<organism evidence="2 3">
    <name type="scientific">Stenomitos frigidus ULC18</name>
    <dbReference type="NCBI Taxonomy" id="2107698"/>
    <lineage>
        <taxon>Bacteria</taxon>
        <taxon>Bacillati</taxon>
        <taxon>Cyanobacteriota</taxon>
        <taxon>Cyanophyceae</taxon>
        <taxon>Leptolyngbyales</taxon>
        <taxon>Leptolyngbyaceae</taxon>
        <taxon>Stenomitos</taxon>
    </lineage>
</organism>
<dbReference type="SUPFAM" id="SSF52980">
    <property type="entry name" value="Restriction endonuclease-like"/>
    <property type="match status" value="1"/>
</dbReference>
<evidence type="ECO:0000259" key="1">
    <source>
        <dbReference type="Pfam" id="PF05685"/>
    </source>
</evidence>
<dbReference type="OrthoDB" id="510891at2"/>
<dbReference type="InterPro" id="IPR011335">
    <property type="entry name" value="Restrct_endonuc-II-like"/>
</dbReference>
<comment type="caution">
    <text evidence="2">The sequence shown here is derived from an EMBL/GenBank/DDBJ whole genome shotgun (WGS) entry which is preliminary data.</text>
</comment>
<dbReference type="EMBL" id="PVWK01000102">
    <property type="protein sequence ID" value="PSB26639.1"/>
    <property type="molecule type" value="Genomic_DNA"/>
</dbReference>
<keyword evidence="3" id="KW-1185">Reference proteome</keyword>
<dbReference type="RefSeq" id="WP_106257900.1">
    <property type="nucleotide sequence ID" value="NZ_CAWNSW010000040.1"/>
</dbReference>
<dbReference type="Gene3D" id="3.90.1570.10">
    <property type="entry name" value="tt1808, chain A"/>
    <property type="match status" value="1"/>
</dbReference>
<evidence type="ECO:0000313" key="2">
    <source>
        <dbReference type="EMBL" id="PSB26639.1"/>
    </source>
</evidence>
<name>A0A2T1E1M5_9CYAN</name>
<dbReference type="InterPro" id="IPR008538">
    <property type="entry name" value="Uma2"/>
</dbReference>
<reference evidence="3" key="1">
    <citation type="submission" date="2018-02" db="EMBL/GenBank/DDBJ databases">
        <authorList>
            <person name="Moore K."/>
            <person name="Momper L."/>
        </authorList>
    </citation>
    <scope>NUCLEOTIDE SEQUENCE [LARGE SCALE GENOMIC DNA]</scope>
    <source>
        <strain evidence="3">ULC18</strain>
    </source>
</reference>
<dbReference type="Pfam" id="PF05685">
    <property type="entry name" value="Uma2"/>
    <property type="match status" value="1"/>
</dbReference>